<feature type="non-terminal residue" evidence="1">
    <location>
        <position position="372"/>
    </location>
</feature>
<sequence>MLKKIIVVDHEPFSHRKEQHYYISDFENEDVIFEYWQVNKILQYSKNVKYNFLGNSSNIVEFESFKVFLERTAMEDPSSTLFIIEIWPTFQTYYFFRLLKNNNFNWIRIDYYLNPDLILNNRESLNISCISVRNFFSKFKNLVFRFFYNTMKKVFTPQIFFVTGENKSLVNLDTKIVSLDYFDIEEFLIKENDPPILNFKYMVFLDGMILDHPDYYRSKTTKNAVNREEFFDKLNNFFDELEKLMNIPIIIACHPKSNYNNEYRNRQLIINQTSNLVMNSTIVLTHGSLSIDFALMALKPIIYIDYKSFFERIPFLKYLSNRMVNACNNLGSNYFDLEEFNLNNIKLEVDTAKFNKFLNLYYKKNNTESNYT</sequence>
<keyword evidence="2" id="KW-1185">Reference proteome</keyword>
<reference evidence="1 2" key="1">
    <citation type="journal article" date="2006" name="Int. J. Syst. Evol. Microbiol.">
        <title>Chryseobacterium piscium sp. nov., isolated from fish of the South Atlantic Ocean off South Africa.</title>
        <authorList>
            <person name="de Beer H."/>
            <person name="Hugo C.J."/>
            <person name="Jooste P.J."/>
            <person name="Vancanneyt M."/>
            <person name="Coenye T."/>
            <person name="Vandamme P."/>
        </authorList>
    </citation>
    <scope>NUCLEOTIDE SEQUENCE [LARGE SCALE GENOMIC DNA]</scope>
    <source>
        <strain evidence="1 2">CCUG 51923</strain>
    </source>
</reference>
<dbReference type="RefSeq" id="WP_133297204.1">
    <property type="nucleotide sequence ID" value="NZ_QNVS01000075.1"/>
</dbReference>
<gene>
    <name evidence="1" type="ORF">DRF62_17315</name>
</gene>
<organism evidence="1 2">
    <name type="scientific">Chryseobacterium piscium</name>
    <dbReference type="NCBI Taxonomy" id="333702"/>
    <lineage>
        <taxon>Bacteria</taxon>
        <taxon>Pseudomonadati</taxon>
        <taxon>Bacteroidota</taxon>
        <taxon>Flavobacteriia</taxon>
        <taxon>Flavobacteriales</taxon>
        <taxon>Weeksellaceae</taxon>
        <taxon>Chryseobacterium group</taxon>
        <taxon>Chryseobacterium</taxon>
    </lineage>
</organism>
<proteinExistence type="predicted"/>
<name>A0A3D9BCZ0_9FLAO</name>
<accession>A0A3D9BCZ0</accession>
<dbReference type="Proteomes" id="UP000256512">
    <property type="component" value="Unassembled WGS sequence"/>
</dbReference>
<dbReference type="EMBL" id="QNVS01000075">
    <property type="protein sequence ID" value="REC51465.1"/>
    <property type="molecule type" value="Genomic_DNA"/>
</dbReference>
<protein>
    <submittedName>
        <fullName evidence="1">Uncharacterized protein</fullName>
    </submittedName>
</protein>
<evidence type="ECO:0000313" key="2">
    <source>
        <dbReference type="Proteomes" id="UP000256512"/>
    </source>
</evidence>
<evidence type="ECO:0000313" key="1">
    <source>
        <dbReference type="EMBL" id="REC51465.1"/>
    </source>
</evidence>
<comment type="caution">
    <text evidence="1">The sequence shown here is derived from an EMBL/GenBank/DDBJ whole genome shotgun (WGS) entry which is preliminary data.</text>
</comment>
<dbReference type="AlphaFoldDB" id="A0A3D9BCZ0"/>